<dbReference type="InterPro" id="IPR036265">
    <property type="entry name" value="HIT-like_sf"/>
</dbReference>
<name>A0A094Q553_9ZZZZ</name>
<dbReference type="SUPFAM" id="SSF54197">
    <property type="entry name" value="HIT-like"/>
    <property type="match status" value="1"/>
</dbReference>
<gene>
    <name evidence="2" type="ORF">GM50_12350</name>
</gene>
<proteinExistence type="predicted"/>
<dbReference type="EMBL" id="JNSK01000047">
    <property type="protein sequence ID" value="KGA17229.1"/>
    <property type="molecule type" value="Genomic_DNA"/>
</dbReference>
<sequence>MSLDPNCIFCKIIEGKIPAEIVFRNEDVVAFNDLNPQAPTHVLIIPTLHAANAAEISTISPTIIAAMHQAADEIATQKGLTGYRSVFNTGADAGQSVFHAHLHLLGGRGLAWPPG</sequence>
<dbReference type="Pfam" id="PF11969">
    <property type="entry name" value="DcpS_C"/>
    <property type="match status" value="1"/>
</dbReference>
<protein>
    <recommendedName>
        <fullName evidence="1">HIT domain-containing protein</fullName>
    </recommendedName>
</protein>
<organism evidence="2">
    <name type="scientific">freshwater metagenome</name>
    <dbReference type="NCBI Taxonomy" id="449393"/>
    <lineage>
        <taxon>unclassified sequences</taxon>
        <taxon>metagenomes</taxon>
        <taxon>ecological metagenomes</taxon>
    </lineage>
</organism>
<dbReference type="InterPro" id="IPR001310">
    <property type="entry name" value="Histidine_triad_HIT"/>
</dbReference>
<dbReference type="InterPro" id="IPR011146">
    <property type="entry name" value="HIT-like"/>
</dbReference>
<dbReference type="PANTHER" id="PTHR23089">
    <property type="entry name" value="HISTIDINE TRIAD HIT PROTEIN"/>
    <property type="match status" value="1"/>
</dbReference>
<dbReference type="AlphaFoldDB" id="A0A094Q553"/>
<dbReference type="CDD" id="cd01276">
    <property type="entry name" value="PKCI_related"/>
    <property type="match status" value="1"/>
</dbReference>
<feature type="domain" description="HIT" evidence="1">
    <location>
        <begin position="8"/>
        <end position="115"/>
    </location>
</feature>
<comment type="caution">
    <text evidence="2">The sequence shown here is derived from an EMBL/GenBank/DDBJ whole genome shotgun (WGS) entry which is preliminary data.</text>
</comment>
<dbReference type="Gene3D" id="3.30.428.10">
    <property type="entry name" value="HIT-like"/>
    <property type="match status" value="1"/>
</dbReference>
<dbReference type="PROSITE" id="PS51084">
    <property type="entry name" value="HIT_2"/>
    <property type="match status" value="1"/>
</dbReference>
<evidence type="ECO:0000259" key="1">
    <source>
        <dbReference type="PROSITE" id="PS51084"/>
    </source>
</evidence>
<dbReference type="GO" id="GO:0003824">
    <property type="term" value="F:catalytic activity"/>
    <property type="evidence" value="ECO:0007669"/>
    <property type="project" value="InterPro"/>
</dbReference>
<accession>A0A094Q553</accession>
<evidence type="ECO:0000313" key="2">
    <source>
        <dbReference type="EMBL" id="KGA17229.1"/>
    </source>
</evidence>
<reference evidence="2" key="1">
    <citation type="submission" date="2014-05" db="EMBL/GenBank/DDBJ databases">
        <title>Key roles for freshwater Actinobacteria revealed by deep metagenomic sequencing.</title>
        <authorList>
            <person name="Ghai R."/>
            <person name="Mizuno C.M."/>
            <person name="Picazo A."/>
            <person name="Camacho A."/>
            <person name="Rodriguez-Valera F."/>
        </authorList>
    </citation>
    <scope>NUCLEOTIDE SEQUENCE</scope>
</reference>
<dbReference type="PRINTS" id="PR00332">
    <property type="entry name" value="HISTRIAD"/>
</dbReference>